<reference evidence="8 9" key="1">
    <citation type="submission" date="2024-01" db="EMBL/GenBank/DDBJ databases">
        <title>Comparative genomics of Cryptococcus and Kwoniella reveals pathogenesis evolution and contrasting modes of karyotype evolution via chromosome fusion or intercentromeric recombination.</title>
        <authorList>
            <person name="Coelho M.A."/>
            <person name="David-Palma M."/>
            <person name="Shea T."/>
            <person name="Bowers K."/>
            <person name="McGinley-Smith S."/>
            <person name="Mohammad A.W."/>
            <person name="Gnirke A."/>
            <person name="Yurkov A.M."/>
            <person name="Nowrousian M."/>
            <person name="Sun S."/>
            <person name="Cuomo C.A."/>
            <person name="Heitman J."/>
        </authorList>
    </citation>
    <scope>NUCLEOTIDE SEQUENCE [LARGE SCALE GENOMIC DNA]</scope>
    <source>
        <strain evidence="8 9">CBS 6074</strain>
    </source>
</reference>
<feature type="compositionally biased region" description="Basic and acidic residues" evidence="6">
    <location>
        <begin position="743"/>
        <end position="754"/>
    </location>
</feature>
<feature type="region of interest" description="Disordered" evidence="6">
    <location>
        <begin position="1"/>
        <end position="26"/>
    </location>
</feature>
<dbReference type="Proteomes" id="UP001355207">
    <property type="component" value="Chromosome 9"/>
</dbReference>
<accession>A0AAX4K367</accession>
<gene>
    <name evidence="8" type="ORF">L201_006985</name>
</gene>
<evidence type="ECO:0000313" key="8">
    <source>
        <dbReference type="EMBL" id="WWC92031.1"/>
    </source>
</evidence>
<dbReference type="InterPro" id="IPR001138">
    <property type="entry name" value="Zn2Cys6_DnaBD"/>
</dbReference>
<dbReference type="InterPro" id="IPR036864">
    <property type="entry name" value="Zn2-C6_fun-type_DNA-bd_sf"/>
</dbReference>
<feature type="compositionally biased region" description="Polar residues" evidence="6">
    <location>
        <begin position="724"/>
        <end position="742"/>
    </location>
</feature>
<dbReference type="Pfam" id="PF04082">
    <property type="entry name" value="Fungal_trans"/>
    <property type="match status" value="1"/>
</dbReference>
<dbReference type="SUPFAM" id="SSF57701">
    <property type="entry name" value="Zn2/Cys6 DNA-binding domain"/>
    <property type="match status" value="1"/>
</dbReference>
<protein>
    <recommendedName>
        <fullName evidence="7">Zn(2)-C6 fungal-type domain-containing protein</fullName>
    </recommendedName>
</protein>
<dbReference type="GeneID" id="91097654"/>
<dbReference type="Gene3D" id="4.10.240.10">
    <property type="entry name" value="Zn(2)-C6 fungal-type DNA-binding domain"/>
    <property type="match status" value="1"/>
</dbReference>
<dbReference type="CDD" id="cd00067">
    <property type="entry name" value="GAL4"/>
    <property type="match status" value="1"/>
</dbReference>
<dbReference type="GO" id="GO:0003677">
    <property type="term" value="F:DNA binding"/>
    <property type="evidence" value="ECO:0007669"/>
    <property type="project" value="UniProtKB-KW"/>
</dbReference>
<dbReference type="EMBL" id="CP144106">
    <property type="protein sequence ID" value="WWC92031.1"/>
    <property type="molecule type" value="Genomic_DNA"/>
</dbReference>
<keyword evidence="9" id="KW-1185">Reference proteome</keyword>
<evidence type="ECO:0000256" key="5">
    <source>
        <dbReference type="ARBA" id="ARBA00023242"/>
    </source>
</evidence>
<dbReference type="GO" id="GO:0000981">
    <property type="term" value="F:DNA-binding transcription factor activity, RNA polymerase II-specific"/>
    <property type="evidence" value="ECO:0007669"/>
    <property type="project" value="InterPro"/>
</dbReference>
<sequence length="811" mass="90836">MAEHSTTSSSQQEGQPPPAKRRKARRACDQCRNRKLRCDYPDEEQTQCFACQRSGARCESTQPAKIDKRRLRTLVDLATTDEQKQWVAEQIASRGIYVSSTDTGALRKARPSSSGDPAQLVARLSSPSTGNTPISIPTSISSHHKHHQHHQSKRPAVDHGSLNSPGKSPKLHKRHHNQPDHDQQHYQHNHHVQATSNSRFPSQEYQPEASSSNPPSANPPIKTVEAAAATYTQNRKGSDEPPNLKLSGPEPRMQGPTATINLLADLPEDSAALDRRYGLFRVTEGWVYGANPDIPMREGQISEQQIREDVIAKLISFYTNEIAPLNPVIPPHRILTAIETSPFILSSILAVSALSRDVPSSIYTSIRERLQKDLANELGKGSTLQQVQALLISGMSHELHGETNMEGGSNCWIRIGQAIRQSQDIGLHRLNSNHWVLPDMFADRARAWLAAIITDRWYGGAWGQPLAISLLDCEDPLESSDLLQTPDLSHPFQVEVYHISCLLGDIMQTIYRPRSLDRCTDGMLESLLRQVDNRINLIPKPFLLNGDNTTCQGGLLNLLIVSVEVIFFRSFVKHNRKLPPHVTFRPAATRWSNTVERARQAIKWLNLNGDHILDCWLPAKYAITYAALAQYYNHAAEKDEESLKSLKIAKDMMNRWSLGHNQLRPIAARAKIADIVNLFYKAALGMSEGNLSYINDQDQQTSVKPQSVSTSDTYEEDIPRHKLTSSSSRVATPTYSNGNPSMRNRDRYKEEEHSIQLPPNYENQQNTPDGSDPSRLDTSTLDDWLADFFRQHDMPDAKFSTSAAMYQGALG</sequence>
<dbReference type="PANTHER" id="PTHR31668:SF26">
    <property type="entry name" value="GLUCOSE TRANSPORT TRANSCRIPTION REGULATOR RGT1-RELATED"/>
    <property type="match status" value="1"/>
</dbReference>
<dbReference type="PANTHER" id="PTHR31668">
    <property type="entry name" value="GLUCOSE TRANSPORT TRANSCRIPTION REGULATOR RGT1-RELATED-RELATED"/>
    <property type="match status" value="1"/>
</dbReference>
<keyword evidence="3" id="KW-0238">DNA-binding</keyword>
<dbReference type="AlphaFoldDB" id="A0AAX4K367"/>
<organism evidence="8 9">
    <name type="scientific">Kwoniella dendrophila CBS 6074</name>
    <dbReference type="NCBI Taxonomy" id="1295534"/>
    <lineage>
        <taxon>Eukaryota</taxon>
        <taxon>Fungi</taxon>
        <taxon>Dikarya</taxon>
        <taxon>Basidiomycota</taxon>
        <taxon>Agaricomycotina</taxon>
        <taxon>Tremellomycetes</taxon>
        <taxon>Tremellales</taxon>
        <taxon>Cryptococcaceae</taxon>
        <taxon>Kwoniella</taxon>
    </lineage>
</organism>
<feature type="compositionally biased region" description="Polar residues" evidence="6">
    <location>
        <begin position="194"/>
        <end position="205"/>
    </location>
</feature>
<dbReference type="Pfam" id="PF00172">
    <property type="entry name" value="Zn_clus"/>
    <property type="match status" value="1"/>
</dbReference>
<proteinExistence type="predicted"/>
<dbReference type="InterPro" id="IPR007219">
    <property type="entry name" value="XnlR_reg_dom"/>
</dbReference>
<dbReference type="InterPro" id="IPR050797">
    <property type="entry name" value="Carb_Metab_Trans_Reg"/>
</dbReference>
<evidence type="ECO:0000256" key="4">
    <source>
        <dbReference type="ARBA" id="ARBA00023163"/>
    </source>
</evidence>
<evidence type="ECO:0000256" key="3">
    <source>
        <dbReference type="ARBA" id="ARBA00023125"/>
    </source>
</evidence>
<name>A0AAX4K367_9TREE</name>
<feature type="domain" description="Zn(2)-C6 fungal-type" evidence="7">
    <location>
        <begin position="27"/>
        <end position="58"/>
    </location>
</feature>
<keyword evidence="5" id="KW-0539">Nucleus</keyword>
<evidence type="ECO:0000256" key="6">
    <source>
        <dbReference type="SAM" id="MobiDB-lite"/>
    </source>
</evidence>
<evidence type="ECO:0000256" key="1">
    <source>
        <dbReference type="ARBA" id="ARBA00022723"/>
    </source>
</evidence>
<dbReference type="SMART" id="SM00066">
    <property type="entry name" value="GAL4"/>
    <property type="match status" value="1"/>
</dbReference>
<dbReference type="PROSITE" id="PS00463">
    <property type="entry name" value="ZN2_CY6_FUNGAL_1"/>
    <property type="match status" value="1"/>
</dbReference>
<dbReference type="CDD" id="cd12148">
    <property type="entry name" value="fungal_TF_MHR"/>
    <property type="match status" value="1"/>
</dbReference>
<feature type="region of interest" description="Disordered" evidence="6">
    <location>
        <begin position="103"/>
        <end position="256"/>
    </location>
</feature>
<evidence type="ECO:0000256" key="2">
    <source>
        <dbReference type="ARBA" id="ARBA00023015"/>
    </source>
</evidence>
<evidence type="ECO:0000259" key="7">
    <source>
        <dbReference type="PROSITE" id="PS50048"/>
    </source>
</evidence>
<dbReference type="GO" id="GO:0008270">
    <property type="term" value="F:zinc ion binding"/>
    <property type="evidence" value="ECO:0007669"/>
    <property type="project" value="InterPro"/>
</dbReference>
<feature type="compositionally biased region" description="Polar residues" evidence="6">
    <location>
        <begin position="1"/>
        <end position="14"/>
    </location>
</feature>
<feature type="compositionally biased region" description="Low complexity" evidence="6">
    <location>
        <begin position="125"/>
        <end position="141"/>
    </location>
</feature>
<keyword evidence="4" id="KW-0804">Transcription</keyword>
<dbReference type="PROSITE" id="PS50048">
    <property type="entry name" value="ZN2_CY6_FUNGAL_2"/>
    <property type="match status" value="1"/>
</dbReference>
<dbReference type="RefSeq" id="XP_066078793.1">
    <property type="nucleotide sequence ID" value="XM_066222696.1"/>
</dbReference>
<feature type="region of interest" description="Disordered" evidence="6">
    <location>
        <begin position="696"/>
        <end position="779"/>
    </location>
</feature>
<evidence type="ECO:0000313" key="9">
    <source>
        <dbReference type="Proteomes" id="UP001355207"/>
    </source>
</evidence>
<feature type="compositionally biased region" description="Polar residues" evidence="6">
    <location>
        <begin position="696"/>
        <end position="712"/>
    </location>
</feature>
<dbReference type="GO" id="GO:0006351">
    <property type="term" value="P:DNA-templated transcription"/>
    <property type="evidence" value="ECO:0007669"/>
    <property type="project" value="InterPro"/>
</dbReference>
<keyword evidence="1" id="KW-0479">Metal-binding</keyword>
<dbReference type="SMART" id="SM00906">
    <property type="entry name" value="Fungal_trans"/>
    <property type="match status" value="1"/>
</dbReference>
<keyword evidence="2" id="KW-0805">Transcription regulation</keyword>
<feature type="compositionally biased region" description="Basic residues" evidence="6">
    <location>
        <begin position="142"/>
        <end position="153"/>
    </location>
</feature>